<name>A0A316W5N4_9BASI</name>
<accession>A0A316W5N4</accession>
<dbReference type="AlphaFoldDB" id="A0A316W5N4"/>
<feature type="compositionally biased region" description="Polar residues" evidence="1">
    <location>
        <begin position="179"/>
        <end position="208"/>
    </location>
</feature>
<gene>
    <name evidence="2" type="ORF">IE81DRAFT_19016</name>
</gene>
<feature type="compositionally biased region" description="Basic and acidic residues" evidence="1">
    <location>
        <begin position="381"/>
        <end position="393"/>
    </location>
</feature>
<reference evidence="2 3" key="1">
    <citation type="journal article" date="2018" name="Mol. Biol. Evol.">
        <title>Broad Genomic Sampling Reveals a Smut Pathogenic Ancestry of the Fungal Clade Ustilaginomycotina.</title>
        <authorList>
            <person name="Kijpornyongpan T."/>
            <person name="Mondo S.J."/>
            <person name="Barry K."/>
            <person name="Sandor L."/>
            <person name="Lee J."/>
            <person name="Lipzen A."/>
            <person name="Pangilinan J."/>
            <person name="LaButti K."/>
            <person name="Hainaut M."/>
            <person name="Henrissat B."/>
            <person name="Grigoriev I.V."/>
            <person name="Spatafora J.W."/>
            <person name="Aime M.C."/>
        </authorList>
    </citation>
    <scope>NUCLEOTIDE SEQUENCE [LARGE SCALE GENOMIC DNA]</scope>
    <source>
        <strain evidence="2 3">MCA 4658</strain>
    </source>
</reference>
<feature type="region of interest" description="Disordered" evidence="1">
    <location>
        <begin position="1"/>
        <end position="227"/>
    </location>
</feature>
<feature type="compositionally biased region" description="Basic and acidic residues" evidence="1">
    <location>
        <begin position="295"/>
        <end position="304"/>
    </location>
</feature>
<proteinExistence type="predicted"/>
<dbReference type="RefSeq" id="XP_025371558.1">
    <property type="nucleotide sequence ID" value="XM_025510781.1"/>
</dbReference>
<feature type="region of interest" description="Disordered" evidence="1">
    <location>
        <begin position="331"/>
        <end position="464"/>
    </location>
</feature>
<feature type="compositionally biased region" description="Polar residues" evidence="1">
    <location>
        <begin position="350"/>
        <end position="367"/>
    </location>
</feature>
<feature type="compositionally biased region" description="Basic and acidic residues" evidence="1">
    <location>
        <begin position="649"/>
        <end position="666"/>
    </location>
</feature>
<protein>
    <submittedName>
        <fullName evidence="2">Uncharacterized protein</fullName>
    </submittedName>
</protein>
<evidence type="ECO:0000313" key="3">
    <source>
        <dbReference type="Proteomes" id="UP000245783"/>
    </source>
</evidence>
<feature type="region of interest" description="Disordered" evidence="1">
    <location>
        <begin position="482"/>
        <end position="506"/>
    </location>
</feature>
<feature type="region of interest" description="Disordered" evidence="1">
    <location>
        <begin position="564"/>
        <end position="585"/>
    </location>
</feature>
<evidence type="ECO:0000256" key="1">
    <source>
        <dbReference type="SAM" id="MobiDB-lite"/>
    </source>
</evidence>
<feature type="compositionally biased region" description="Basic and acidic residues" evidence="1">
    <location>
        <begin position="694"/>
        <end position="712"/>
    </location>
</feature>
<feature type="compositionally biased region" description="Basic and acidic residues" evidence="1">
    <location>
        <begin position="489"/>
        <end position="498"/>
    </location>
</feature>
<feature type="compositionally biased region" description="Basic and acidic residues" evidence="1">
    <location>
        <begin position="573"/>
        <end position="585"/>
    </location>
</feature>
<feature type="compositionally biased region" description="Low complexity" evidence="1">
    <location>
        <begin position="32"/>
        <end position="55"/>
    </location>
</feature>
<dbReference type="EMBL" id="KZ819361">
    <property type="protein sequence ID" value="PWN44398.1"/>
    <property type="molecule type" value="Genomic_DNA"/>
</dbReference>
<feature type="region of interest" description="Disordered" evidence="1">
    <location>
        <begin position="241"/>
        <end position="310"/>
    </location>
</feature>
<dbReference type="OrthoDB" id="10569600at2759"/>
<dbReference type="GeneID" id="37032651"/>
<feature type="compositionally biased region" description="Low complexity" evidence="1">
    <location>
        <begin position="260"/>
        <end position="291"/>
    </location>
</feature>
<feature type="compositionally biased region" description="Polar residues" evidence="1">
    <location>
        <begin position="438"/>
        <end position="449"/>
    </location>
</feature>
<feature type="compositionally biased region" description="Polar residues" evidence="1">
    <location>
        <begin position="1"/>
        <end position="11"/>
    </location>
</feature>
<dbReference type="InParanoid" id="A0A316W5N4"/>
<sequence length="734" mass="77613">MQVQVQASSSPLALMSPTSHHHSRRSLAVQKSRASVAGAGAGHASMSASDGSSPGFQLIACTRAAPPSGSTVVDAVASTSATRTRPQPHPSARITPRSNGRFVSRPEVLNSRAPKEATKTLTSRSRAPSVEEAPPPPPPRLQQSPVKSLTFSLSPPEVGQDSSPSSRPHQRRKLAHYPQHTSSRINDTSRAHIVSQTSADDASQSVKFSSVPLPAPSPSASSLLVARGASASCSRHLPLDVDLQQPLHPPNTRSKVDLISSSPDASPSSRPQTPSRATSARAASSAFVRASQLIDRSELRREVAPRVSAKASDGRASGCCEVVEMTYSCASSMEAAPPISQKRSAHPNRRCTTSSAQARHASSSPRTKQAAASLCSSEEPPAARDARRSELSRAVDCQRSAANSDALRASAPLAEALSVSQSEMREDDEEDDGAGAVSSAQWLESSSCSLKGEEDEEPTASQAFRARLGQFRRSADVAKSGSLIASGMEKGRSVAPKDARRKVPRGKWRQIDKLERACKVGNEQVSGGAQRLQDGQVMILSTLEDVSNLDGIFDQALRRGTARAAGAGADESESGRVREAGSRSHVQDVREALSSSLPGMVCPTKAPRCERRRDEPMDIPVEIVSQSRMGTKTYTGGAVKECEGSGNSKIKETSSERLEEGGRGQLDDDDQIDTSIASGAGAAGCEQRNIHGKVRQENVLKEAATDDARDAPSSDSSTTLETRITALSTEPELE</sequence>
<organism evidence="2 3">
    <name type="scientific">Ceraceosorus guamensis</name>
    <dbReference type="NCBI Taxonomy" id="1522189"/>
    <lineage>
        <taxon>Eukaryota</taxon>
        <taxon>Fungi</taxon>
        <taxon>Dikarya</taxon>
        <taxon>Basidiomycota</taxon>
        <taxon>Ustilaginomycotina</taxon>
        <taxon>Exobasidiomycetes</taxon>
        <taxon>Ceraceosorales</taxon>
        <taxon>Ceraceosoraceae</taxon>
        <taxon>Ceraceosorus</taxon>
    </lineage>
</organism>
<dbReference type="Proteomes" id="UP000245783">
    <property type="component" value="Unassembled WGS sequence"/>
</dbReference>
<evidence type="ECO:0000313" key="2">
    <source>
        <dbReference type="EMBL" id="PWN44398.1"/>
    </source>
</evidence>
<feature type="region of interest" description="Disordered" evidence="1">
    <location>
        <begin position="640"/>
        <end position="734"/>
    </location>
</feature>
<keyword evidence="3" id="KW-1185">Reference proteome</keyword>